<dbReference type="EMBL" id="GDID01002126">
    <property type="protein sequence ID" value="JAP94480.1"/>
    <property type="molecule type" value="Transcribed_RNA"/>
</dbReference>
<gene>
    <name evidence="3" type="ORF">TPC1_12851</name>
</gene>
<feature type="compositionally biased region" description="Basic and acidic residues" evidence="2">
    <location>
        <begin position="761"/>
        <end position="780"/>
    </location>
</feature>
<protein>
    <submittedName>
        <fullName evidence="3">Uncharacterized protein</fullName>
    </submittedName>
</protein>
<name>A0A146KCD6_9EUKA</name>
<feature type="compositionally biased region" description="Polar residues" evidence="2">
    <location>
        <begin position="809"/>
        <end position="830"/>
    </location>
</feature>
<organism evidence="3">
    <name type="scientific">Trepomonas sp. PC1</name>
    <dbReference type="NCBI Taxonomy" id="1076344"/>
    <lineage>
        <taxon>Eukaryota</taxon>
        <taxon>Metamonada</taxon>
        <taxon>Diplomonadida</taxon>
        <taxon>Hexamitidae</taxon>
        <taxon>Hexamitinae</taxon>
        <taxon>Trepomonas</taxon>
    </lineage>
</organism>
<feature type="region of interest" description="Disordered" evidence="2">
    <location>
        <begin position="640"/>
        <end position="731"/>
    </location>
</feature>
<proteinExistence type="predicted"/>
<feature type="region of interest" description="Disordered" evidence="2">
    <location>
        <begin position="807"/>
        <end position="830"/>
    </location>
</feature>
<feature type="compositionally biased region" description="Polar residues" evidence="2">
    <location>
        <begin position="842"/>
        <end position="876"/>
    </location>
</feature>
<feature type="region of interest" description="Disordered" evidence="2">
    <location>
        <begin position="752"/>
        <end position="792"/>
    </location>
</feature>
<accession>A0A146KCD6</accession>
<sequence length="1929" mass="223313">LVSFKLSRDKVKLPKINFDDSPLKSKSVASSRIKLNQSEVSAQQIEQTNQLAESNTFTDRVKSRQWDKRIVKEATEIQSHIVEQNLDTTYQMAPDQSKRLTELKNALEQLLAKDLNDPLFAHDDDEEAIVKMDEILEFSQVKQGMDEPEVKLDDLMDMKQNTIEAVDELDVHLIVFDQCIDQLKNKQTEDTLKMMTRIKNYLVHKINQKGSRQLALEAAVKQLDERCLVSEADARVKAAQTQEAMKAVDAIKLKLLEQEKEYDLLHEETDAVTKQKIKLELKLVNAANNIANLNSALNSMKMELENAQNNAKKFQYMANKLQQTQDGHLSRISATENRLNDEVQKNLKMEKKLQQVSQENEENISYYQTLKRDLENNKKQHAEQVQQYKIAMEKYGENGEKGNRLSLPIPLVVQTLVRLMHSDVMSNFQKYGINENELEALKIMISNLNECKNGDQIVQTFSNQVLEAKQLFSKEVQVKMVDDLTVPNYKKAKRYMNQASTISKVDNKQSLKSIIIASEQESETSEQIQKNLPALPTYQIQSSKSKLEEQEALESIQMKVQVHKAALKAEKLKKAAEMKQKEKELFEKLMAENEAETPSVDPEVEAKRRIEEQRRIETKKHINKIQKVNRIINKHKELYEESQRETTDDEQSTISINKSVKNSSQANALKQKSKNILVPISPQKSQKEVKATKKLEQSKTKIEPLSKNLVKKKPKVHNTEHNDVRDSQKLQNLNEQSDNLQVELENFSKTLEDNQANSSHEISHSEVKVEFDSEKQEKSQEQNLSQKFLPPQQKPVKINIELSGDVERSSFSQRGSFSHRSFSNNLNDSTKSNKEIQQIYQPQLQKSKQQNESSHSLKPNSPRTISNQTPNMQKKQVSGAIRMSYKDKLEKVMKLLPNVKQPILQLRLDMVLTTNDSIDRLDNILNQLQKIPSNNSQRQVQQIVYRELENFVKDEMSKQLSSNLNLGVKGTGLKQDITLGQLIDPSKISNEIESVDSVDLTQKVETKAEQQQSKRGDSARIRIMVDKGCQVKLQKDESMYEEQIQELVRLLQKNNIKFDQKVVTDQFLSANVDLSNRTNIQTVQSDKVVVKQAPEIKKVKKLTIEKLTMQEESSSLSIKSAAHDDELDDDLKKYIGQKTDDLGVQTEVQTFTDFQMQTEKNFDEVISTAVPRNSQIQNLFEAHTVDADDDVQKVPLFTVVNDEKATLRDAFKSMKLYNNEKTTMQEDIQIVQKKVIKSLQKPESKFEQFLSQQQQNQQHKTKLQNSLKANQQISSVGAAVFSQHQFQLDGSSMMVKAKSPPKTTQQTPTLQNDKLKLSNTPTYEIGQIAKNIQEQFALTVKYYSDQDNEQIDASWIEKIEQRNVKMTNIDTHPPHGDSLELFQEPNQIFKLEIFQIVYEIDKIHLKFNPQSGKHPIPLLFPCVVANIDLQAELQPESVLQMETMRSFKVEISKHQFKEEEQISVSSKLGLKMAKMQQSVLENPVKTLFPTINQQIGFIRLESLTKTNKYPRILKQIELLMRQPIHILKLDEYNQYIKVPMKNVQLKSLTWTRKIIRQIWAERVRLETNCIVQHSHLQNIQFNIINKDLTKLQAESIPDFCIWYFTNKYGQPTLIHLILWNLIANCCYYQNESDEVYIFSRFLFNDLSKDMLLTYIDALKILDIDLTIQQGKLKPLWLTQPQVKDAVDNLLQNWEPKRKQALIQSIFIFSNQKVKHVEFIQFILLLLYAMNSFKKSVYQMSYLVIKKLLDGKDLISIKEFREYCFLILPMLAPNQINEYFYEFSDRTTFLECQMTLEQFKDLFESLQFVRYAKVSSELLNQTSDNELRIKINQMNILYKKVKDQLQNFFVYMMRHQSNDLEPILQDVQQQLNLWHCQIMSYDYDESVMVLIKLLNALMKALLICGGDGTIIMSGSIIAGFENFLKGVWNQ</sequence>
<feature type="coiled-coil region" evidence="1">
    <location>
        <begin position="248"/>
        <end position="398"/>
    </location>
</feature>
<feature type="non-terminal residue" evidence="3">
    <location>
        <position position="1"/>
    </location>
</feature>
<evidence type="ECO:0000256" key="2">
    <source>
        <dbReference type="SAM" id="MobiDB-lite"/>
    </source>
</evidence>
<keyword evidence="1" id="KW-0175">Coiled coil</keyword>
<feature type="compositionally biased region" description="Basic and acidic residues" evidence="2">
    <location>
        <begin position="717"/>
        <end position="728"/>
    </location>
</feature>
<evidence type="ECO:0000256" key="1">
    <source>
        <dbReference type="SAM" id="Coils"/>
    </source>
</evidence>
<feature type="region of interest" description="Disordered" evidence="2">
    <location>
        <begin position="842"/>
        <end position="878"/>
    </location>
</feature>
<reference evidence="3" key="1">
    <citation type="submission" date="2015-07" db="EMBL/GenBank/DDBJ databases">
        <title>Adaptation to a free-living lifestyle via gene acquisitions in the diplomonad Trepomonas sp. PC1.</title>
        <authorList>
            <person name="Xu F."/>
            <person name="Jerlstrom-Hultqvist J."/>
            <person name="Kolisko M."/>
            <person name="Simpson A.G.B."/>
            <person name="Roger A.J."/>
            <person name="Svard S.G."/>
            <person name="Andersson J.O."/>
        </authorList>
    </citation>
    <scope>NUCLEOTIDE SEQUENCE</scope>
    <source>
        <strain evidence="3">PC1</strain>
    </source>
</reference>
<feature type="compositionally biased region" description="Basic and acidic residues" evidence="2">
    <location>
        <begin position="685"/>
        <end position="704"/>
    </location>
</feature>
<evidence type="ECO:0000313" key="3">
    <source>
        <dbReference type="EMBL" id="JAP94480.1"/>
    </source>
</evidence>
<feature type="compositionally biased region" description="Polar residues" evidence="2">
    <location>
        <begin position="652"/>
        <end position="670"/>
    </location>
</feature>
<feature type="coiled-coil region" evidence="1">
    <location>
        <begin position="562"/>
        <end position="596"/>
    </location>
</feature>